<gene>
    <name evidence="2" type="ORF">H8704_00430</name>
</gene>
<dbReference type="Proteomes" id="UP000606193">
    <property type="component" value="Unassembled WGS sequence"/>
</dbReference>
<dbReference type="RefSeq" id="WP_249296876.1">
    <property type="nucleotide sequence ID" value="NZ_JACRSX010000001.1"/>
</dbReference>
<reference evidence="2 3" key="1">
    <citation type="submission" date="2020-08" db="EMBL/GenBank/DDBJ databases">
        <title>Genome public.</title>
        <authorList>
            <person name="Liu C."/>
            <person name="Sun Q."/>
        </authorList>
    </citation>
    <scope>NUCLEOTIDE SEQUENCE [LARGE SCALE GENOMIC DNA]</scope>
    <source>
        <strain evidence="2 3">NSJ-37</strain>
    </source>
</reference>
<keyword evidence="3" id="KW-1185">Reference proteome</keyword>
<name>A0ABR7MXJ7_9FIRM</name>
<organism evidence="2 3">
    <name type="scientific">Jutongia huaianensis</name>
    <dbReference type="NCBI Taxonomy" id="2763668"/>
    <lineage>
        <taxon>Bacteria</taxon>
        <taxon>Bacillati</taxon>
        <taxon>Bacillota</taxon>
        <taxon>Clostridia</taxon>
        <taxon>Lachnospirales</taxon>
        <taxon>Lachnospiraceae</taxon>
        <taxon>Jutongia</taxon>
    </lineage>
</organism>
<sequence>MRYFYYGTEKRKESTPSGHQTEYGNKVRKEDDLVIEEDTIYEIDRECEACRQRIMKGRW</sequence>
<evidence type="ECO:0000313" key="3">
    <source>
        <dbReference type="Proteomes" id="UP000606193"/>
    </source>
</evidence>
<feature type="region of interest" description="Disordered" evidence="1">
    <location>
        <begin position="1"/>
        <end position="25"/>
    </location>
</feature>
<proteinExistence type="predicted"/>
<protein>
    <submittedName>
        <fullName evidence="2">Uncharacterized protein</fullName>
    </submittedName>
</protein>
<evidence type="ECO:0000256" key="1">
    <source>
        <dbReference type="SAM" id="MobiDB-lite"/>
    </source>
</evidence>
<accession>A0ABR7MXJ7</accession>
<comment type="caution">
    <text evidence="2">The sequence shown here is derived from an EMBL/GenBank/DDBJ whole genome shotgun (WGS) entry which is preliminary data.</text>
</comment>
<dbReference type="EMBL" id="JACRSX010000001">
    <property type="protein sequence ID" value="MBC8561107.1"/>
    <property type="molecule type" value="Genomic_DNA"/>
</dbReference>
<evidence type="ECO:0000313" key="2">
    <source>
        <dbReference type="EMBL" id="MBC8561107.1"/>
    </source>
</evidence>